<dbReference type="AlphaFoldDB" id="A0A0F9ZZD3"/>
<gene>
    <name evidence="1" type="ORF">UR35_C0009G0042</name>
</gene>
<evidence type="ECO:0000313" key="1">
    <source>
        <dbReference type="EMBL" id="KKP44331.1"/>
    </source>
</evidence>
<organism evidence="1 2">
    <name type="scientific">Candidatus Woesebacteria bacterium GW2011_GWB1_33_22</name>
    <dbReference type="NCBI Taxonomy" id="1618566"/>
    <lineage>
        <taxon>Bacteria</taxon>
        <taxon>Candidatus Woeseibacteriota</taxon>
    </lineage>
</organism>
<accession>A0A0F9ZZD3</accession>
<sequence length="67" mass="7457">MTIESVPPKPKKDLLQETLLNIAAEIDVPRNNWEQVWVDVARSAGITPAEIEAAAAKKRPKLIDLPR</sequence>
<reference evidence="1 2" key="1">
    <citation type="journal article" date="2015" name="Nature">
        <title>rRNA introns, odd ribosomes, and small enigmatic genomes across a large radiation of phyla.</title>
        <authorList>
            <person name="Brown C.T."/>
            <person name="Hug L.A."/>
            <person name="Thomas B.C."/>
            <person name="Sharon I."/>
            <person name="Castelle C.J."/>
            <person name="Singh A."/>
            <person name="Wilkins M.J."/>
            <person name="Williams K.H."/>
            <person name="Banfield J.F."/>
        </authorList>
    </citation>
    <scope>NUCLEOTIDE SEQUENCE [LARGE SCALE GENOMIC DNA]</scope>
</reference>
<name>A0A0F9ZZD3_9BACT</name>
<evidence type="ECO:0000313" key="2">
    <source>
        <dbReference type="Proteomes" id="UP000034778"/>
    </source>
</evidence>
<protein>
    <submittedName>
        <fullName evidence="1">Uncharacterized protein</fullName>
    </submittedName>
</protein>
<dbReference type="EMBL" id="LBOW01000009">
    <property type="protein sequence ID" value="KKP44331.1"/>
    <property type="molecule type" value="Genomic_DNA"/>
</dbReference>
<dbReference type="STRING" id="1618566.UR35_C0009G0042"/>
<proteinExistence type="predicted"/>
<dbReference type="Proteomes" id="UP000034778">
    <property type="component" value="Unassembled WGS sequence"/>
</dbReference>
<comment type="caution">
    <text evidence="1">The sequence shown here is derived from an EMBL/GenBank/DDBJ whole genome shotgun (WGS) entry which is preliminary data.</text>
</comment>